<feature type="region of interest" description="Disordered" evidence="1">
    <location>
        <begin position="301"/>
        <end position="324"/>
    </location>
</feature>
<organism evidence="2 3">
    <name type="scientific">Aquincola agrisoli</name>
    <dbReference type="NCBI Taxonomy" id="3119538"/>
    <lineage>
        <taxon>Bacteria</taxon>
        <taxon>Pseudomonadati</taxon>
        <taxon>Pseudomonadota</taxon>
        <taxon>Betaproteobacteria</taxon>
        <taxon>Burkholderiales</taxon>
        <taxon>Sphaerotilaceae</taxon>
        <taxon>Aquincola</taxon>
    </lineage>
</organism>
<accession>A0AAW9QL46</accession>
<feature type="region of interest" description="Disordered" evidence="1">
    <location>
        <begin position="211"/>
        <end position="265"/>
    </location>
</feature>
<dbReference type="EMBL" id="JAZIBG010000036">
    <property type="protein sequence ID" value="MEF7616097.1"/>
    <property type="molecule type" value="Genomic_DNA"/>
</dbReference>
<evidence type="ECO:0000256" key="1">
    <source>
        <dbReference type="SAM" id="MobiDB-lite"/>
    </source>
</evidence>
<evidence type="ECO:0000313" key="2">
    <source>
        <dbReference type="EMBL" id="MEF7616097.1"/>
    </source>
</evidence>
<dbReference type="InterPro" id="IPR049802">
    <property type="entry name" value="RhsC-like_FIX"/>
</dbReference>
<protein>
    <recommendedName>
        <fullName evidence="4">DUF3883 domain-containing protein</fullName>
    </recommendedName>
</protein>
<name>A0AAW9QL46_9BURK</name>
<proteinExistence type="predicted"/>
<keyword evidence="3" id="KW-1185">Reference proteome</keyword>
<dbReference type="Proteomes" id="UP001336250">
    <property type="component" value="Unassembled WGS sequence"/>
</dbReference>
<feature type="region of interest" description="Disordered" evidence="1">
    <location>
        <begin position="382"/>
        <end position="403"/>
    </location>
</feature>
<dbReference type="CDD" id="cd20746">
    <property type="entry name" value="FIX_Ntox15_NUC_DUF4112_RhsA-like"/>
    <property type="match status" value="1"/>
</dbReference>
<gene>
    <name evidence="2" type="ORF">V4F39_19440</name>
</gene>
<sequence length="483" mass="52238">MTSRPTDVATAGRTALKQADDDVAGWLHGIVTGDGSATSQVIVSGVLSVVPGVGQAMDARDLVRGVLTLHAQPASADAWLGMTVTLVGLVPGFGDAFKTAFKLLRGGQPLGRVLDGVSPTLRGNVERWLRSADWAALATQLTRLFDTVVGRFITALDGRITQAVAGRVAAQQVVASLEALRADAPGAIGRALGELQALQSRALADALPRSTHAIAPPGHRPLAAPPQQAASRALASDTTSAQRRHGGDAGARPLPPNHTHQAERREDRLKHWYSGVLAEQLTDYYVFQRLKNLKINELGRKREANDPPRGQGIDHVWRRTGSGPGTHRYIVGETKGRLAGQFAFLAEMNLARMPYPAHRSLGGSRVVDDDNALRGRHADGRLMRHADGSPTRGLNETQSKGTQMSHKWIAISLEREEISSTADKSALQKLIEQAEDTNFHSAAWDRWICLVTAKQMSQHERGKGLRHQLQPPIVVIPDHLLKR</sequence>
<reference evidence="2 3" key="1">
    <citation type="submission" date="2024-02" db="EMBL/GenBank/DDBJ databases">
        <title>Genome sequence of Aquincola sp. MAHUQ-54.</title>
        <authorList>
            <person name="Huq M.A."/>
        </authorList>
    </citation>
    <scope>NUCLEOTIDE SEQUENCE [LARGE SCALE GENOMIC DNA]</scope>
    <source>
        <strain evidence="2 3">MAHUQ-54</strain>
    </source>
</reference>
<comment type="caution">
    <text evidence="2">The sequence shown here is derived from an EMBL/GenBank/DDBJ whole genome shotgun (WGS) entry which is preliminary data.</text>
</comment>
<feature type="compositionally biased region" description="Polar residues" evidence="1">
    <location>
        <begin position="392"/>
        <end position="403"/>
    </location>
</feature>
<dbReference type="AlphaFoldDB" id="A0AAW9QL46"/>
<dbReference type="RefSeq" id="WP_332291470.1">
    <property type="nucleotide sequence ID" value="NZ_JAZIBG010000036.1"/>
</dbReference>
<evidence type="ECO:0008006" key="4">
    <source>
        <dbReference type="Google" id="ProtNLM"/>
    </source>
</evidence>
<evidence type="ECO:0000313" key="3">
    <source>
        <dbReference type="Proteomes" id="UP001336250"/>
    </source>
</evidence>